<accession>A0ABT0PZT4</accession>
<sequence>MFRFIVIVTTVAISACSPEMQYTSGRAYLAATGFDGSAVARHAAYEPNLKFPARVGVVRLVYGEVTTMPDKERRLYAEGLPDALGKLVHLGPLEAQLAKLQRFARLDQAGIRQLAASRHLSYVLVLSFDPGKNTAEALFLDVGTGYPYASIETDVPGRGRTNFWGGRLRNQNRLDRATHELARNLKPKLEALAAALIDEAEVD</sequence>
<reference evidence="1" key="1">
    <citation type="submission" date="2022-05" db="EMBL/GenBank/DDBJ databases">
        <authorList>
            <person name="Park J.-S."/>
        </authorList>
    </citation>
    <scope>NUCLEOTIDE SEQUENCE</scope>
    <source>
        <strain evidence="1">2012CJ41-6</strain>
    </source>
</reference>
<dbReference type="Proteomes" id="UP001203880">
    <property type="component" value="Unassembled WGS sequence"/>
</dbReference>
<organism evidence="1 2">
    <name type="scientific">Ruegeria spongiae</name>
    <dbReference type="NCBI Taxonomy" id="2942209"/>
    <lineage>
        <taxon>Bacteria</taxon>
        <taxon>Pseudomonadati</taxon>
        <taxon>Pseudomonadota</taxon>
        <taxon>Alphaproteobacteria</taxon>
        <taxon>Rhodobacterales</taxon>
        <taxon>Roseobacteraceae</taxon>
        <taxon>Ruegeria</taxon>
    </lineage>
</organism>
<keyword evidence="2" id="KW-1185">Reference proteome</keyword>
<evidence type="ECO:0008006" key="3">
    <source>
        <dbReference type="Google" id="ProtNLM"/>
    </source>
</evidence>
<evidence type="ECO:0000313" key="2">
    <source>
        <dbReference type="Proteomes" id="UP001203880"/>
    </source>
</evidence>
<dbReference type="RefSeq" id="WP_249707032.1">
    <property type="nucleotide sequence ID" value="NZ_JAMFMB010000003.1"/>
</dbReference>
<gene>
    <name evidence="1" type="ORF">M3P21_04035</name>
</gene>
<evidence type="ECO:0000313" key="1">
    <source>
        <dbReference type="EMBL" id="MCL6282692.1"/>
    </source>
</evidence>
<proteinExistence type="predicted"/>
<comment type="caution">
    <text evidence="1">The sequence shown here is derived from an EMBL/GenBank/DDBJ whole genome shotgun (WGS) entry which is preliminary data.</text>
</comment>
<name>A0ABT0PZT4_9RHOB</name>
<dbReference type="EMBL" id="JAMFMB010000003">
    <property type="protein sequence ID" value="MCL6282692.1"/>
    <property type="molecule type" value="Genomic_DNA"/>
</dbReference>
<dbReference type="PROSITE" id="PS51257">
    <property type="entry name" value="PROKAR_LIPOPROTEIN"/>
    <property type="match status" value="1"/>
</dbReference>
<protein>
    <recommendedName>
        <fullName evidence="3">DUF3313 domain-containing protein</fullName>
    </recommendedName>
</protein>